<dbReference type="CDD" id="cd00616">
    <property type="entry name" value="AHBA_syn"/>
    <property type="match status" value="1"/>
</dbReference>
<dbReference type="GO" id="GO:0008483">
    <property type="term" value="F:transaminase activity"/>
    <property type="evidence" value="ECO:0007669"/>
    <property type="project" value="TreeGrafter"/>
</dbReference>
<dbReference type="Pfam" id="PF01041">
    <property type="entry name" value="DegT_DnrJ_EryC1"/>
    <property type="match status" value="1"/>
</dbReference>
<organism evidence="1">
    <name type="scientific">marine metagenome</name>
    <dbReference type="NCBI Taxonomy" id="408172"/>
    <lineage>
        <taxon>unclassified sequences</taxon>
        <taxon>metagenomes</taxon>
        <taxon>ecological metagenomes</taxon>
    </lineage>
</organism>
<dbReference type="InterPro" id="IPR015424">
    <property type="entry name" value="PyrdxlP-dep_Trfase"/>
</dbReference>
<proteinExistence type="predicted"/>
<protein>
    <recommendedName>
        <fullName evidence="2">DegT/DnrJ/EryC1/StrS aminotransferase family protein</fullName>
    </recommendedName>
</protein>
<name>A0A382GY70_9ZZZZ</name>
<dbReference type="EMBL" id="UINC01058008">
    <property type="protein sequence ID" value="SVB79785.1"/>
    <property type="molecule type" value="Genomic_DNA"/>
</dbReference>
<gene>
    <name evidence="1" type="ORF">METZ01_LOCUS232639</name>
</gene>
<evidence type="ECO:0000313" key="1">
    <source>
        <dbReference type="EMBL" id="SVB79785.1"/>
    </source>
</evidence>
<dbReference type="GO" id="GO:0000271">
    <property type="term" value="P:polysaccharide biosynthetic process"/>
    <property type="evidence" value="ECO:0007669"/>
    <property type="project" value="TreeGrafter"/>
</dbReference>
<reference evidence="1" key="1">
    <citation type="submission" date="2018-05" db="EMBL/GenBank/DDBJ databases">
        <authorList>
            <person name="Lanie J.A."/>
            <person name="Ng W.-L."/>
            <person name="Kazmierczak K.M."/>
            <person name="Andrzejewski T.M."/>
            <person name="Davidsen T.M."/>
            <person name="Wayne K.J."/>
            <person name="Tettelin H."/>
            <person name="Glass J.I."/>
            <person name="Rusch D."/>
            <person name="Podicherti R."/>
            <person name="Tsui H.-C.T."/>
            <person name="Winkler M.E."/>
        </authorList>
    </citation>
    <scope>NUCLEOTIDE SEQUENCE</scope>
</reference>
<dbReference type="InterPro" id="IPR015421">
    <property type="entry name" value="PyrdxlP-dep_Trfase_major"/>
</dbReference>
<dbReference type="SUPFAM" id="SSF53383">
    <property type="entry name" value="PLP-dependent transferases"/>
    <property type="match status" value="1"/>
</dbReference>
<dbReference type="PANTHER" id="PTHR30244:SF34">
    <property type="entry name" value="DTDP-4-AMINO-4,6-DIDEOXYGALACTOSE TRANSAMINASE"/>
    <property type="match status" value="1"/>
</dbReference>
<feature type="non-terminal residue" evidence="1">
    <location>
        <position position="267"/>
    </location>
</feature>
<dbReference type="Gene3D" id="3.40.640.10">
    <property type="entry name" value="Type I PLP-dependent aspartate aminotransferase-like (Major domain)"/>
    <property type="match status" value="1"/>
</dbReference>
<sequence>MILTAGPSITKKEINYVTDAVTYGWNDNWNSYLNRFQDAFLKYLNVSHATTTSSCTGALHLGLLACGIGKGDEVIVPEITWVATASAVAYTGATPVFCDIEEGSWCLNIQSAENLISSKTKAIIPVHLYGHPANMPEIMLLAEKNGLFVIEDAAPSIGSEIAGQKTGSFGHISGFSFQGAKILVTGEGGMLVSNDEDIFNKAKFLGDHGRDPSNPLAAIEVGYKYKMSNIQAALGLAQIERVDELVARKRQINTCYRDNLDSLNGVN</sequence>
<dbReference type="PANTHER" id="PTHR30244">
    <property type="entry name" value="TRANSAMINASE"/>
    <property type="match status" value="1"/>
</dbReference>
<dbReference type="AlphaFoldDB" id="A0A382GY70"/>
<dbReference type="GO" id="GO:0030170">
    <property type="term" value="F:pyridoxal phosphate binding"/>
    <property type="evidence" value="ECO:0007669"/>
    <property type="project" value="TreeGrafter"/>
</dbReference>
<dbReference type="InterPro" id="IPR000653">
    <property type="entry name" value="DegT/StrS_aminotransferase"/>
</dbReference>
<accession>A0A382GY70</accession>
<evidence type="ECO:0008006" key="2">
    <source>
        <dbReference type="Google" id="ProtNLM"/>
    </source>
</evidence>